<sequence>MAQALIDLLPFFFQQDIPQPPITILQYTLQHKARTINTDLTQYIQNQFTSHTYKLAIADLKQWFLRFSPFFSDPLSTFQKSNKLQDIAQEKAHSHQRLLLIFDNYRKSIQQACHPNDTVPTAKISTQMLYCPFCEGLTLPATSMQYHLACMHGKISNRRRSLLEPINDTLAKLDNLTKYMAQTINPNQQSQPFIPRFSLFLRAAIQNAMLIYPLTEEDQQDYISTTVYLPFVETGYPTKPHWTGNPTVHPPLKPMNAHYTHLVGPSSTTPIYPDEHTAVTALLGLLPTNIHLAVEEYIHMITTKYSQAICLQQTPQQRLQGKPFNLTEVSLHLQSIQPQSDMHCHIIDMLPSKKTEQLSKFCTQLYHRLLAQLQNKAEKLQERIQSVLNTYKDDKISKYKASLPPPETTMPLQKPKQTPSKKRPRIPCPGTWCALKQFAAMPYTMTTTSTTCIHCDTMQQAVKLSTQILAQIIPRPSAMAMISQYTPLAPHQMELHTMANNTAATLIPLDDIRALICTTIPTTTITQILPRLNFLHPDDAHYEEPDQPLQDLVLQHIAYSSLILTSPSMTHKFPSIRNPYHIHKLLTRAKTFCMCTESDPVEHNDTNICKRCSSLIPKSLCHLSNSNITYTTCITCDRALQYTKYPNMPCEYCFLTAILIQNNPASIWFTLTHRTTTNMNTVVHPTLYSYIKNSIPSKVHHQVIPPEDIFQPRLQPLLKEQYPFTEDPDFHFQELDEDAPFTEFKPFPPRPIPMQFPSQYAIPACATPVVTKIHQTFHPRKFPHRKEVYLTYKHPTFPFFEGIQQPTYGHYPEAYIDTNLPNLAKALPYIKIHRVPIDQVHPLPTRRLQTTTEYQTIITWSFHDHPNTDPNQRLGPTPETFIITFYPALHPPFQYCMYFHPGPQVDDLPAADLPHTTIPMHYISLKLQETPTLHVLAAIYLTATIPPQCMNYTTAQDFETLRPSNMKQLHNEMTYLHTILLDDNYLDSMQYITSPWTLSYNAPAMTNTNTKQYQCIGDGID</sequence>
<evidence type="ECO:0000256" key="1">
    <source>
        <dbReference type="SAM" id="Coils"/>
    </source>
</evidence>
<dbReference type="AlphaFoldDB" id="A0AAD3DCS8"/>
<evidence type="ECO:0000313" key="3">
    <source>
        <dbReference type="EMBL" id="GFH62142.1"/>
    </source>
</evidence>
<keyword evidence="1" id="KW-0175">Coiled coil</keyword>
<comment type="caution">
    <text evidence="3">The sequence shown here is derived from an EMBL/GenBank/DDBJ whole genome shotgun (WGS) entry which is preliminary data.</text>
</comment>
<organism evidence="3 4">
    <name type="scientific">Chaetoceros tenuissimus</name>
    <dbReference type="NCBI Taxonomy" id="426638"/>
    <lineage>
        <taxon>Eukaryota</taxon>
        <taxon>Sar</taxon>
        <taxon>Stramenopiles</taxon>
        <taxon>Ochrophyta</taxon>
        <taxon>Bacillariophyta</taxon>
        <taxon>Coscinodiscophyceae</taxon>
        <taxon>Chaetocerotophycidae</taxon>
        <taxon>Chaetocerotales</taxon>
        <taxon>Chaetocerotaceae</taxon>
        <taxon>Chaetoceros</taxon>
    </lineage>
</organism>
<evidence type="ECO:0000256" key="2">
    <source>
        <dbReference type="SAM" id="MobiDB-lite"/>
    </source>
</evidence>
<dbReference type="EMBL" id="BLLK01000078">
    <property type="protein sequence ID" value="GFH62142.1"/>
    <property type="molecule type" value="Genomic_DNA"/>
</dbReference>
<dbReference type="Proteomes" id="UP001054902">
    <property type="component" value="Unassembled WGS sequence"/>
</dbReference>
<feature type="region of interest" description="Disordered" evidence="2">
    <location>
        <begin position="398"/>
        <end position="424"/>
    </location>
</feature>
<gene>
    <name evidence="3" type="ORF">CTEN210_18618</name>
</gene>
<protein>
    <submittedName>
        <fullName evidence="3">Uncharacterized protein</fullName>
    </submittedName>
</protein>
<feature type="coiled-coil region" evidence="1">
    <location>
        <begin position="363"/>
        <end position="390"/>
    </location>
</feature>
<evidence type="ECO:0000313" key="4">
    <source>
        <dbReference type="Proteomes" id="UP001054902"/>
    </source>
</evidence>
<name>A0AAD3DCS8_9STRA</name>
<proteinExistence type="predicted"/>
<reference evidence="3 4" key="1">
    <citation type="journal article" date="2021" name="Sci. Rep.">
        <title>The genome of the diatom Chaetoceros tenuissimus carries an ancient integrated fragment of an extant virus.</title>
        <authorList>
            <person name="Hongo Y."/>
            <person name="Kimura K."/>
            <person name="Takaki Y."/>
            <person name="Yoshida Y."/>
            <person name="Baba S."/>
            <person name="Kobayashi G."/>
            <person name="Nagasaki K."/>
            <person name="Hano T."/>
            <person name="Tomaru Y."/>
        </authorList>
    </citation>
    <scope>NUCLEOTIDE SEQUENCE [LARGE SCALE GENOMIC DNA]</scope>
    <source>
        <strain evidence="3 4">NIES-3715</strain>
    </source>
</reference>
<keyword evidence="4" id="KW-1185">Reference proteome</keyword>
<accession>A0AAD3DCS8</accession>